<reference evidence="2" key="1">
    <citation type="submission" date="2019-08" db="EMBL/GenBank/DDBJ databases">
        <authorList>
            <person name="Kucharzyk K."/>
            <person name="Murdoch R.W."/>
            <person name="Higgins S."/>
            <person name="Loffler F."/>
        </authorList>
    </citation>
    <scope>NUCLEOTIDE SEQUENCE</scope>
</reference>
<evidence type="ECO:0000256" key="1">
    <source>
        <dbReference type="SAM" id="MobiDB-lite"/>
    </source>
</evidence>
<comment type="caution">
    <text evidence="2">The sequence shown here is derived from an EMBL/GenBank/DDBJ whole genome shotgun (WGS) entry which is preliminary data.</text>
</comment>
<feature type="region of interest" description="Disordered" evidence="1">
    <location>
        <begin position="237"/>
        <end position="278"/>
    </location>
</feature>
<dbReference type="AntiFam" id="ANF00095">
    <property type="entry name" value="Shadow ORF (opposite ABC transporters)"/>
</dbReference>
<sequence length="278" mass="30601">MAPVAADVASQHRAAAHPRDLLARGPRKDHPPGVHQAQRIAALGLLEVGRGPDHRHALGGERLHHPPQLAPRDRIDAHPGFVEQQQFRLPDQRAGKAELLLHAARQLAGQPPGKAVQIGEIEQPAELRLPGRAGDAAQIGIENQVLHHRQILVEAEFLRHVADPQVQLRRGMQRVEPQHLDLARDRLQQPRHQPHQRGLARAIGARKPGDDAARHGQRNVVKRMFPGALPGIAVGQAADRNRQTRRHRAHPASAARRTVTGMPWRSAASPSPTVIRSR</sequence>
<protein>
    <submittedName>
        <fullName evidence="2">Uncharacterized protein</fullName>
    </submittedName>
</protein>
<evidence type="ECO:0000313" key="2">
    <source>
        <dbReference type="EMBL" id="MPM00207.1"/>
    </source>
</evidence>
<accession>A0A644W9L4</accession>
<feature type="region of interest" description="Disordered" evidence="1">
    <location>
        <begin position="1"/>
        <end position="34"/>
    </location>
</feature>
<feature type="compositionally biased region" description="Basic and acidic residues" evidence="1">
    <location>
        <begin position="17"/>
        <end position="32"/>
    </location>
</feature>
<dbReference type="AntiFam" id="ANF00142">
    <property type="entry name" value="Shadow ORF (opposite yadG)"/>
</dbReference>
<proteinExistence type="predicted"/>
<dbReference type="EMBL" id="VSSQ01000714">
    <property type="protein sequence ID" value="MPM00207.1"/>
    <property type="molecule type" value="Genomic_DNA"/>
</dbReference>
<gene>
    <name evidence="2" type="ORF">SDC9_46430</name>
</gene>
<feature type="compositionally biased region" description="Polar residues" evidence="1">
    <location>
        <begin position="268"/>
        <end position="278"/>
    </location>
</feature>
<dbReference type="AlphaFoldDB" id="A0A644W9L4"/>
<name>A0A644W9L4_9ZZZZ</name>
<organism evidence="2">
    <name type="scientific">bioreactor metagenome</name>
    <dbReference type="NCBI Taxonomy" id="1076179"/>
    <lineage>
        <taxon>unclassified sequences</taxon>
        <taxon>metagenomes</taxon>
        <taxon>ecological metagenomes</taxon>
    </lineage>
</organism>